<evidence type="ECO:0000313" key="3">
    <source>
        <dbReference type="Proteomes" id="UP000626370"/>
    </source>
</evidence>
<dbReference type="RefSeq" id="WP_189376051.1">
    <property type="nucleotide sequence ID" value="NZ_BNAH01000001.1"/>
</dbReference>
<dbReference type="InterPro" id="IPR008979">
    <property type="entry name" value="Galactose-bd-like_sf"/>
</dbReference>
<comment type="caution">
    <text evidence="2">The sequence shown here is derived from an EMBL/GenBank/DDBJ whole genome shotgun (WGS) entry which is preliminary data.</text>
</comment>
<dbReference type="Proteomes" id="UP000626370">
    <property type="component" value="Unassembled WGS sequence"/>
</dbReference>
<organism evidence="2 3">
    <name type="scientific">Thalassotalea profundi</name>
    <dbReference type="NCBI Taxonomy" id="2036687"/>
    <lineage>
        <taxon>Bacteria</taxon>
        <taxon>Pseudomonadati</taxon>
        <taxon>Pseudomonadota</taxon>
        <taxon>Gammaproteobacteria</taxon>
        <taxon>Alteromonadales</taxon>
        <taxon>Colwelliaceae</taxon>
        <taxon>Thalassotalea</taxon>
    </lineage>
</organism>
<evidence type="ECO:0000259" key="1">
    <source>
        <dbReference type="Pfam" id="PF00754"/>
    </source>
</evidence>
<gene>
    <name evidence="2" type="ORF">GCM10011501_00060</name>
</gene>
<dbReference type="Pfam" id="PF00754">
    <property type="entry name" value="F5_F8_type_C"/>
    <property type="match status" value="1"/>
</dbReference>
<keyword evidence="3" id="KW-1185">Reference proteome</keyword>
<sequence>MLKKLSSIAIFMSCAIYATEQSVAEYTGKVSNLYIGKSESIKVGVVHEEANELECDLNNSSEWSLYFEQGQPYSKNWLEILNLVRRTQETIRIGYLPNSNSRCSIEYLALLKGDGTDSTSGGIGDYLTRHGQYGNIALIYNNNLTESNYSASDHSGGDIAAAAFDGYIWQQQIDKNLGSLINRGIWVVEKDAQDTEKEYWLQVRFDDVVNVTGFRIMVNEKSVGLGRSPRSITVLTSIDGVDFTDNGSYVLSKAIDQRANLDSIIELKYLRIRVNSNYGNSYIEIDELEVYSDY</sequence>
<accession>A0ABQ3IAG2</accession>
<evidence type="ECO:0000313" key="2">
    <source>
        <dbReference type="EMBL" id="GHE76749.1"/>
    </source>
</evidence>
<name>A0ABQ3IAG2_9GAMM</name>
<dbReference type="Gene3D" id="2.60.120.260">
    <property type="entry name" value="Galactose-binding domain-like"/>
    <property type="match status" value="1"/>
</dbReference>
<dbReference type="InterPro" id="IPR000421">
    <property type="entry name" value="FA58C"/>
</dbReference>
<dbReference type="SUPFAM" id="SSF49785">
    <property type="entry name" value="Galactose-binding domain-like"/>
    <property type="match status" value="1"/>
</dbReference>
<proteinExistence type="predicted"/>
<dbReference type="EMBL" id="BNAH01000001">
    <property type="protein sequence ID" value="GHE76749.1"/>
    <property type="molecule type" value="Genomic_DNA"/>
</dbReference>
<protein>
    <recommendedName>
        <fullName evidence="1">F5/8 type C domain-containing protein</fullName>
    </recommendedName>
</protein>
<reference evidence="3" key="1">
    <citation type="journal article" date="2019" name="Int. J. Syst. Evol. Microbiol.">
        <title>The Global Catalogue of Microorganisms (GCM) 10K type strain sequencing project: providing services to taxonomists for standard genome sequencing and annotation.</title>
        <authorList>
            <consortium name="The Broad Institute Genomics Platform"/>
            <consortium name="The Broad Institute Genome Sequencing Center for Infectious Disease"/>
            <person name="Wu L."/>
            <person name="Ma J."/>
        </authorList>
    </citation>
    <scope>NUCLEOTIDE SEQUENCE [LARGE SCALE GENOMIC DNA]</scope>
    <source>
        <strain evidence="3">CGMCC 1.15922</strain>
    </source>
</reference>
<feature type="domain" description="F5/8 type C" evidence="1">
    <location>
        <begin position="155"/>
        <end position="288"/>
    </location>
</feature>